<dbReference type="PANTHER" id="PTHR43792">
    <property type="entry name" value="GNAT FAMILY, PUTATIVE (AFU_ORTHOLOGUE AFUA_3G00765)-RELATED-RELATED"/>
    <property type="match status" value="1"/>
</dbReference>
<sequence length="172" mass="19525">MNVNIETERLRLRPFTEDDLDAFHRLGTDPDAIRYVGNTPFRSREEALEVLRAAPLADYATRGFGRFACEWKESGEVIGFSGLKYIPEFDEIELGYRFLPAWWGKGLATEAGHASIAFAKATLHLQRVISLVDRENVSAAKVLRKLGFAYESDVEFHVRHGGHIELWSRTLS</sequence>
<proteinExistence type="predicted"/>
<keyword evidence="2" id="KW-0808">Transferase</keyword>
<keyword evidence="3" id="KW-1185">Reference proteome</keyword>
<feature type="domain" description="N-acetyltransferase" evidence="1">
    <location>
        <begin position="10"/>
        <end position="171"/>
    </location>
</feature>
<organism evidence="2 3">
    <name type="scientific">Niveibacterium umoris</name>
    <dbReference type="NCBI Taxonomy" id="1193620"/>
    <lineage>
        <taxon>Bacteria</taxon>
        <taxon>Pseudomonadati</taxon>
        <taxon>Pseudomonadota</taxon>
        <taxon>Betaproteobacteria</taxon>
        <taxon>Rhodocyclales</taxon>
        <taxon>Rhodocyclaceae</taxon>
        <taxon>Niveibacterium</taxon>
    </lineage>
</organism>
<evidence type="ECO:0000313" key="2">
    <source>
        <dbReference type="EMBL" id="MBB4013179.1"/>
    </source>
</evidence>
<name>A0A840BNW6_9RHOO</name>
<accession>A0A840BNW6</accession>
<dbReference type="Proteomes" id="UP000561045">
    <property type="component" value="Unassembled WGS sequence"/>
</dbReference>
<dbReference type="Gene3D" id="3.40.630.30">
    <property type="match status" value="1"/>
</dbReference>
<reference evidence="2 3" key="1">
    <citation type="submission" date="2020-08" db="EMBL/GenBank/DDBJ databases">
        <title>Genomic Encyclopedia of Type Strains, Phase IV (KMG-IV): sequencing the most valuable type-strain genomes for metagenomic binning, comparative biology and taxonomic classification.</title>
        <authorList>
            <person name="Goeker M."/>
        </authorList>
    </citation>
    <scope>NUCLEOTIDE SEQUENCE [LARGE SCALE GENOMIC DNA]</scope>
    <source>
        <strain evidence="2 3">DSM 106739</strain>
    </source>
</reference>
<gene>
    <name evidence="2" type="ORF">GGR36_002525</name>
</gene>
<dbReference type="InterPro" id="IPR000182">
    <property type="entry name" value="GNAT_dom"/>
</dbReference>
<dbReference type="InterPro" id="IPR016181">
    <property type="entry name" value="Acyl_CoA_acyltransferase"/>
</dbReference>
<dbReference type="GO" id="GO:0016747">
    <property type="term" value="F:acyltransferase activity, transferring groups other than amino-acyl groups"/>
    <property type="evidence" value="ECO:0007669"/>
    <property type="project" value="InterPro"/>
</dbReference>
<dbReference type="RefSeq" id="WP_183635087.1">
    <property type="nucleotide sequence ID" value="NZ_BAABLE010000005.1"/>
</dbReference>
<evidence type="ECO:0000313" key="3">
    <source>
        <dbReference type="Proteomes" id="UP000561045"/>
    </source>
</evidence>
<dbReference type="Pfam" id="PF13302">
    <property type="entry name" value="Acetyltransf_3"/>
    <property type="match status" value="1"/>
</dbReference>
<dbReference type="PROSITE" id="PS51186">
    <property type="entry name" value="GNAT"/>
    <property type="match status" value="1"/>
</dbReference>
<dbReference type="PANTHER" id="PTHR43792:SF1">
    <property type="entry name" value="N-ACETYLTRANSFERASE DOMAIN-CONTAINING PROTEIN"/>
    <property type="match status" value="1"/>
</dbReference>
<comment type="caution">
    <text evidence="2">The sequence shown here is derived from an EMBL/GenBank/DDBJ whole genome shotgun (WGS) entry which is preliminary data.</text>
</comment>
<evidence type="ECO:0000259" key="1">
    <source>
        <dbReference type="PROSITE" id="PS51186"/>
    </source>
</evidence>
<dbReference type="EMBL" id="JACIET010000002">
    <property type="protein sequence ID" value="MBB4013179.1"/>
    <property type="molecule type" value="Genomic_DNA"/>
</dbReference>
<dbReference type="AlphaFoldDB" id="A0A840BNW6"/>
<dbReference type="SUPFAM" id="SSF55729">
    <property type="entry name" value="Acyl-CoA N-acyltransferases (Nat)"/>
    <property type="match status" value="1"/>
</dbReference>
<dbReference type="InterPro" id="IPR051531">
    <property type="entry name" value="N-acetyltransferase"/>
</dbReference>
<protein>
    <submittedName>
        <fullName evidence="2">RimJ/RimL family protein N-acetyltransferase</fullName>
    </submittedName>
</protein>